<dbReference type="Proteomes" id="UP000094565">
    <property type="component" value="Chromosome 3"/>
</dbReference>
<gene>
    <name evidence="3" type="ORF">ATY40_BA7503801</name>
</gene>
<keyword evidence="2" id="KW-1133">Transmembrane helix</keyword>
<feature type="transmembrane region" description="Helical" evidence="2">
    <location>
        <begin position="275"/>
        <end position="297"/>
    </location>
</feature>
<evidence type="ECO:0000256" key="2">
    <source>
        <dbReference type="SAM" id="Phobius"/>
    </source>
</evidence>
<dbReference type="PANTHER" id="PTHR28003:SF1">
    <property type="entry name" value="NUCLEOPORIN POM34"/>
    <property type="match status" value="1"/>
</dbReference>
<dbReference type="InterPro" id="IPR012578">
    <property type="entry name" value="Nucl_pore_cmplx"/>
</dbReference>
<accession>A0A1B2JGF0</accession>
<keyword evidence="2" id="KW-0812">Transmembrane</keyword>
<feature type="compositionally biased region" description="Polar residues" evidence="1">
    <location>
        <begin position="114"/>
        <end position="131"/>
    </location>
</feature>
<sequence>MNHTFATPPRNPSPLKELAFSTSKDTHDDPFLRSIKSKSRFPISTRSAPSPFKVTTPLNDNVTEHGSFDQIDPSSLRIDDTVTKLTRTPIKPLMSSPFKFHKTPRNMMVPPTHPTANKSITPNASKLNPTRFQNDSIDQVFKKSLFNKRPSKPSKSALDSKNDIDEMASESKRKDRTLSFFKPKGAASKKLPPNAFNNKSLDQKLMPTGDWLNPQVEKAISRMVNKDSQVKKLLTNAMLWATLKLLLSVTVIIAFNLDFSDKFYDWYECITYFGHYLWILLQSLFFFNVVTSLFELFKPRDQCLDLNLTPRQRQLLGLEPLNETDFREGTDYPVSNLPKVLPTLQQQQEQPENTSFGTINQSFASMSIDTTRNSTLANISSLGLQKAPSTLNKNVSQGIPKLVSSNKYLYDLNTSFGGDTSFY</sequence>
<dbReference type="GO" id="GO:0030474">
    <property type="term" value="P:spindle pole body duplication"/>
    <property type="evidence" value="ECO:0007669"/>
    <property type="project" value="TreeGrafter"/>
</dbReference>
<dbReference type="GO" id="GO:0070762">
    <property type="term" value="C:nuclear pore transmembrane ring"/>
    <property type="evidence" value="ECO:0007669"/>
    <property type="project" value="TreeGrafter"/>
</dbReference>
<reference evidence="3 4" key="1">
    <citation type="submission" date="2016-02" db="EMBL/GenBank/DDBJ databases">
        <title>Comparative genomic and transcriptomic foundation for Pichia pastoris.</title>
        <authorList>
            <person name="Love K.R."/>
            <person name="Shah K.A."/>
            <person name="Whittaker C.A."/>
            <person name="Wu J."/>
            <person name="Bartlett M.C."/>
            <person name="Ma D."/>
            <person name="Leeson R.L."/>
            <person name="Priest M."/>
            <person name="Young S.K."/>
            <person name="Love J.C."/>
        </authorList>
    </citation>
    <scope>NUCLEOTIDE SEQUENCE [LARGE SCALE GENOMIC DNA]</scope>
    <source>
        <strain evidence="3 4">ATCC 28485</strain>
    </source>
</reference>
<protein>
    <submittedName>
        <fullName evidence="3">BA75_03801T0</fullName>
    </submittedName>
</protein>
<name>A0A1B2JGF0_PICPA</name>
<evidence type="ECO:0000313" key="4">
    <source>
        <dbReference type="Proteomes" id="UP000094565"/>
    </source>
</evidence>
<dbReference type="PANTHER" id="PTHR28003">
    <property type="entry name" value="NUCLEOPORIN POM34"/>
    <property type="match status" value="1"/>
</dbReference>
<evidence type="ECO:0000256" key="1">
    <source>
        <dbReference type="SAM" id="MobiDB-lite"/>
    </source>
</evidence>
<keyword evidence="4" id="KW-1185">Reference proteome</keyword>
<feature type="region of interest" description="Disordered" evidence="1">
    <location>
        <begin position="95"/>
        <end position="131"/>
    </location>
</feature>
<keyword evidence="2" id="KW-0472">Membrane</keyword>
<proteinExistence type="predicted"/>
<feature type="transmembrane region" description="Helical" evidence="2">
    <location>
        <begin position="233"/>
        <end position="255"/>
    </location>
</feature>
<dbReference type="OrthoDB" id="4035020at2759"/>
<dbReference type="GO" id="GO:0006606">
    <property type="term" value="P:protein import into nucleus"/>
    <property type="evidence" value="ECO:0007669"/>
    <property type="project" value="TreeGrafter"/>
</dbReference>
<feature type="region of interest" description="Disordered" evidence="1">
    <location>
        <begin position="143"/>
        <end position="171"/>
    </location>
</feature>
<evidence type="ECO:0000313" key="3">
    <source>
        <dbReference type="EMBL" id="ANZ77072.1"/>
    </source>
</evidence>
<dbReference type="EMBL" id="CP014586">
    <property type="protein sequence ID" value="ANZ77072.1"/>
    <property type="molecule type" value="Genomic_DNA"/>
</dbReference>
<dbReference type="GO" id="GO:0005640">
    <property type="term" value="C:nuclear outer membrane"/>
    <property type="evidence" value="ECO:0007669"/>
    <property type="project" value="TreeGrafter"/>
</dbReference>
<dbReference type="Pfam" id="PF08058">
    <property type="entry name" value="NPCC"/>
    <property type="match status" value="1"/>
</dbReference>
<feature type="region of interest" description="Disordered" evidence="1">
    <location>
        <begin position="1"/>
        <end position="54"/>
    </location>
</feature>
<feature type="compositionally biased region" description="Basic and acidic residues" evidence="1">
    <location>
        <begin position="158"/>
        <end position="171"/>
    </location>
</feature>
<organism evidence="3 4">
    <name type="scientific">Komagataella pastoris</name>
    <name type="common">Yeast</name>
    <name type="synonym">Pichia pastoris</name>
    <dbReference type="NCBI Taxonomy" id="4922"/>
    <lineage>
        <taxon>Eukaryota</taxon>
        <taxon>Fungi</taxon>
        <taxon>Dikarya</taxon>
        <taxon>Ascomycota</taxon>
        <taxon>Saccharomycotina</taxon>
        <taxon>Pichiomycetes</taxon>
        <taxon>Pichiales</taxon>
        <taxon>Pichiaceae</taxon>
        <taxon>Komagataella</taxon>
    </lineage>
</organism>
<dbReference type="AlphaFoldDB" id="A0A1B2JGF0"/>